<organism evidence="1 2">
    <name type="scientific">[Mycobacterium] stephanolepidis</name>
    <dbReference type="NCBI Taxonomy" id="1520670"/>
    <lineage>
        <taxon>Bacteria</taxon>
        <taxon>Bacillati</taxon>
        <taxon>Actinomycetota</taxon>
        <taxon>Actinomycetes</taxon>
        <taxon>Mycobacteriales</taxon>
        <taxon>Mycobacteriaceae</taxon>
        <taxon>Mycobacteroides</taxon>
    </lineage>
</organism>
<dbReference type="Proteomes" id="UP000217954">
    <property type="component" value="Chromosome"/>
</dbReference>
<reference evidence="2" key="1">
    <citation type="journal article" date="2017" name="Genome Announc.">
        <title>Complete Genome Sequence of Mycobacterium stephanolepidis.</title>
        <authorList>
            <person name="Fukano H."/>
            <person name="Yoshida M."/>
            <person name="Katayama Y."/>
            <person name="Omatsu T."/>
            <person name="Mizutani T."/>
            <person name="Kurata O."/>
            <person name="Wada S."/>
            <person name="Hoshino Y."/>
        </authorList>
    </citation>
    <scope>NUCLEOTIDE SEQUENCE [LARGE SCALE GENOMIC DNA]</scope>
    <source>
        <strain evidence="2">NJB0901</strain>
    </source>
</reference>
<keyword evidence="2" id="KW-1185">Reference proteome</keyword>
<dbReference type="AlphaFoldDB" id="A0A1Z4EZE5"/>
<evidence type="ECO:0000313" key="1">
    <source>
        <dbReference type="EMBL" id="BAX98345.1"/>
    </source>
</evidence>
<name>A0A1Z4EZE5_9MYCO</name>
<proteinExistence type="predicted"/>
<gene>
    <name evidence="1" type="ORF">MSTE_03040</name>
</gene>
<accession>A0A1Z4EZE5</accession>
<protein>
    <recommendedName>
        <fullName evidence="3">CAP domain-containing protein</fullName>
    </recommendedName>
</protein>
<sequence length="166" mass="17475">MPTAEFGRARRGSTPGPVIVVVASLTICSAATIFAVPAIAEPAPEVTQAVVDARGGTSCTPLRYNPAVEHAADIINRSTYSYLNHTAENVPADEPHQKAIVKDLGVNASRTASFQGAGRNVADAIKGVLLEGRDAFPDCAYTDFGVSRLYEEQSDFTLVVVVLVAT</sequence>
<evidence type="ECO:0008006" key="3">
    <source>
        <dbReference type="Google" id="ProtNLM"/>
    </source>
</evidence>
<dbReference type="KEGG" id="mste:MSTE_03040"/>
<reference evidence="1 2" key="2">
    <citation type="journal article" date="2017" name="Int. J. Syst. Evol. Microbiol.">
        <title>Mycobacterium stephanolepidis sp. nov., a rapidly growing species related to Mycobacterium chelonae, isolated from marine teleost fish, Stephanolepis cirrhifer.</title>
        <authorList>
            <person name="Fukano H."/>
            <person name="Wada S."/>
            <person name="Kurata O."/>
            <person name="Katayama K."/>
            <person name="Fujiwara N."/>
            <person name="Hoshino Y."/>
        </authorList>
    </citation>
    <scope>NUCLEOTIDE SEQUENCE [LARGE SCALE GENOMIC DNA]</scope>
    <source>
        <strain evidence="1 2">NJB0901</strain>
    </source>
</reference>
<dbReference type="EMBL" id="AP018165">
    <property type="protein sequence ID" value="BAX98345.1"/>
    <property type="molecule type" value="Genomic_DNA"/>
</dbReference>
<evidence type="ECO:0000313" key="2">
    <source>
        <dbReference type="Proteomes" id="UP000217954"/>
    </source>
</evidence>